<sequence>MVMRVNCDCNGCYRKMRRIILNMKEIETHLIEKQHNRVYVCGRFRPADVAIKLRKKMKRRVEILDVEEESAGTGDPMPQPTTHLSPQPTARIYPQPTTHVFQ</sequence>
<dbReference type="Proteomes" id="UP000823749">
    <property type="component" value="Chromosome 9"/>
</dbReference>
<dbReference type="AlphaFoldDB" id="A0AAV6IUJ9"/>
<dbReference type="Gene3D" id="3.30.70.100">
    <property type="match status" value="1"/>
</dbReference>
<dbReference type="EMBL" id="JACTNZ010000009">
    <property type="protein sequence ID" value="KAG5532451.1"/>
    <property type="molecule type" value="Genomic_DNA"/>
</dbReference>
<dbReference type="PANTHER" id="PTHR47294">
    <property type="entry name" value="OS08G0431150 PROTEIN"/>
    <property type="match status" value="1"/>
</dbReference>
<name>A0AAV6IUJ9_9ERIC</name>
<gene>
    <name evidence="2" type="ORF">RHGRI_026925</name>
</gene>
<dbReference type="PANTHER" id="PTHR47294:SF4">
    <property type="entry name" value="HEAVY METAL-ASSOCIATED ISOPRENYLATED PLANT PROTEIN 26-LIKE ISOFORM X1"/>
    <property type="match status" value="1"/>
</dbReference>
<organism evidence="2 3">
    <name type="scientific">Rhododendron griersonianum</name>
    <dbReference type="NCBI Taxonomy" id="479676"/>
    <lineage>
        <taxon>Eukaryota</taxon>
        <taxon>Viridiplantae</taxon>
        <taxon>Streptophyta</taxon>
        <taxon>Embryophyta</taxon>
        <taxon>Tracheophyta</taxon>
        <taxon>Spermatophyta</taxon>
        <taxon>Magnoliopsida</taxon>
        <taxon>eudicotyledons</taxon>
        <taxon>Gunneridae</taxon>
        <taxon>Pentapetalae</taxon>
        <taxon>asterids</taxon>
        <taxon>Ericales</taxon>
        <taxon>Ericaceae</taxon>
        <taxon>Ericoideae</taxon>
        <taxon>Rhodoreae</taxon>
        <taxon>Rhododendron</taxon>
    </lineage>
</organism>
<evidence type="ECO:0000313" key="2">
    <source>
        <dbReference type="EMBL" id="KAG5532451.1"/>
    </source>
</evidence>
<evidence type="ECO:0008006" key="4">
    <source>
        <dbReference type="Google" id="ProtNLM"/>
    </source>
</evidence>
<dbReference type="GO" id="GO:0046872">
    <property type="term" value="F:metal ion binding"/>
    <property type="evidence" value="ECO:0007669"/>
    <property type="project" value="InterPro"/>
</dbReference>
<accession>A0AAV6IUJ9</accession>
<evidence type="ECO:0000313" key="3">
    <source>
        <dbReference type="Proteomes" id="UP000823749"/>
    </source>
</evidence>
<proteinExistence type="predicted"/>
<dbReference type="InterPro" id="IPR036163">
    <property type="entry name" value="HMA_dom_sf"/>
</dbReference>
<protein>
    <recommendedName>
        <fullName evidence="4">Heavy metal transport/detoxification superfamily protein</fullName>
    </recommendedName>
</protein>
<keyword evidence="3" id="KW-1185">Reference proteome</keyword>
<evidence type="ECO:0000256" key="1">
    <source>
        <dbReference type="SAM" id="MobiDB-lite"/>
    </source>
</evidence>
<dbReference type="SUPFAM" id="SSF55008">
    <property type="entry name" value="HMA, heavy metal-associated domain"/>
    <property type="match status" value="1"/>
</dbReference>
<comment type="caution">
    <text evidence="2">The sequence shown here is derived from an EMBL/GenBank/DDBJ whole genome shotgun (WGS) entry which is preliminary data.</text>
</comment>
<reference evidence="2" key="1">
    <citation type="submission" date="2020-08" db="EMBL/GenBank/DDBJ databases">
        <title>Plant Genome Project.</title>
        <authorList>
            <person name="Zhang R.-G."/>
        </authorList>
    </citation>
    <scope>NUCLEOTIDE SEQUENCE</scope>
    <source>
        <strain evidence="2">WSP0</strain>
        <tissue evidence="2">Leaf</tissue>
    </source>
</reference>
<feature type="region of interest" description="Disordered" evidence="1">
    <location>
        <begin position="67"/>
        <end position="102"/>
    </location>
</feature>